<feature type="transmembrane region" description="Helical" evidence="1">
    <location>
        <begin position="14"/>
        <end position="36"/>
    </location>
</feature>
<evidence type="ECO:0000313" key="2">
    <source>
        <dbReference type="EMBL" id="JAD70968.1"/>
    </source>
</evidence>
<dbReference type="EMBL" id="GBRH01226927">
    <property type="protein sequence ID" value="JAD70968.1"/>
    <property type="molecule type" value="Transcribed_RNA"/>
</dbReference>
<evidence type="ECO:0000256" key="1">
    <source>
        <dbReference type="SAM" id="Phobius"/>
    </source>
</evidence>
<accession>A0A0A9C933</accession>
<organism evidence="2">
    <name type="scientific">Arundo donax</name>
    <name type="common">Giant reed</name>
    <name type="synonym">Donax arundinaceus</name>
    <dbReference type="NCBI Taxonomy" id="35708"/>
    <lineage>
        <taxon>Eukaryota</taxon>
        <taxon>Viridiplantae</taxon>
        <taxon>Streptophyta</taxon>
        <taxon>Embryophyta</taxon>
        <taxon>Tracheophyta</taxon>
        <taxon>Spermatophyta</taxon>
        <taxon>Magnoliopsida</taxon>
        <taxon>Liliopsida</taxon>
        <taxon>Poales</taxon>
        <taxon>Poaceae</taxon>
        <taxon>PACMAD clade</taxon>
        <taxon>Arundinoideae</taxon>
        <taxon>Arundineae</taxon>
        <taxon>Arundo</taxon>
    </lineage>
</organism>
<keyword evidence="1" id="KW-1133">Transmembrane helix</keyword>
<reference evidence="2" key="2">
    <citation type="journal article" date="2015" name="Data Brief">
        <title>Shoot transcriptome of the giant reed, Arundo donax.</title>
        <authorList>
            <person name="Barrero R.A."/>
            <person name="Guerrero F.D."/>
            <person name="Moolhuijzen P."/>
            <person name="Goolsby J.A."/>
            <person name="Tidwell J."/>
            <person name="Bellgard S.E."/>
            <person name="Bellgard M.I."/>
        </authorList>
    </citation>
    <scope>NUCLEOTIDE SEQUENCE</scope>
    <source>
        <tissue evidence="2">Shoot tissue taken approximately 20 cm above the soil surface</tissue>
    </source>
</reference>
<proteinExistence type="predicted"/>
<sequence>MLEVSVLLEMVPRIIIASNVVHSFADWVTAVCVYGFGKKHYA</sequence>
<reference evidence="2" key="1">
    <citation type="submission" date="2014-09" db="EMBL/GenBank/DDBJ databases">
        <authorList>
            <person name="Magalhaes I.L.F."/>
            <person name="Oliveira U."/>
            <person name="Santos F.R."/>
            <person name="Vidigal T.H.D.A."/>
            <person name="Brescovit A.D."/>
            <person name="Santos A.J."/>
        </authorList>
    </citation>
    <scope>NUCLEOTIDE SEQUENCE</scope>
    <source>
        <tissue evidence="2">Shoot tissue taken approximately 20 cm above the soil surface</tissue>
    </source>
</reference>
<dbReference type="AlphaFoldDB" id="A0A0A9C933"/>
<name>A0A0A9C933_ARUDO</name>
<protein>
    <submittedName>
        <fullName evidence="2">Uncharacterized protein</fullName>
    </submittedName>
</protein>
<keyword evidence="1" id="KW-0472">Membrane</keyword>
<keyword evidence="1" id="KW-0812">Transmembrane</keyword>